<gene>
    <name evidence="3" type="ORF">ROA7745_02418</name>
</gene>
<sequence>MRHLLGKYLRRFRRSEDGNASVEFIIIAPLFITLVTMSIELGFVTIRHTMLERGLDIAVRQIRLGTGDPGNHDQIKQVICDNSVGVLLDCDGQLRLEMQPVDPRAYATLDATPKCVENAHSVDPVDYDTDFTSGTANELMVLRACYRYDPIFPTEVMGSAMTKDDDGKPFIVSTTAFVQEPL</sequence>
<dbReference type="OrthoDB" id="7907064at2"/>
<evidence type="ECO:0000313" key="3">
    <source>
        <dbReference type="EMBL" id="SMC12590.1"/>
    </source>
</evidence>
<dbReference type="EMBL" id="FWXB01000008">
    <property type="protein sequence ID" value="SMC12590.1"/>
    <property type="molecule type" value="Genomic_DNA"/>
</dbReference>
<evidence type="ECO:0000259" key="2">
    <source>
        <dbReference type="Pfam" id="PF07811"/>
    </source>
</evidence>
<reference evidence="3 4" key="1">
    <citation type="submission" date="2017-03" db="EMBL/GenBank/DDBJ databases">
        <authorList>
            <person name="Afonso C.L."/>
            <person name="Miller P.J."/>
            <person name="Scott M.A."/>
            <person name="Spackman E."/>
            <person name="Goraichik I."/>
            <person name="Dimitrov K.M."/>
            <person name="Suarez D.L."/>
            <person name="Swayne D.E."/>
        </authorList>
    </citation>
    <scope>NUCLEOTIDE SEQUENCE [LARGE SCALE GENOMIC DNA]</scope>
    <source>
        <strain evidence="3 4">CECT 7745</strain>
    </source>
</reference>
<keyword evidence="1" id="KW-0472">Membrane</keyword>
<protein>
    <submittedName>
        <fullName evidence="3">TadE-like protein</fullName>
    </submittedName>
</protein>
<organism evidence="3 4">
    <name type="scientific">Roseovarius aestuarii</name>
    <dbReference type="NCBI Taxonomy" id="475083"/>
    <lineage>
        <taxon>Bacteria</taxon>
        <taxon>Pseudomonadati</taxon>
        <taxon>Pseudomonadota</taxon>
        <taxon>Alphaproteobacteria</taxon>
        <taxon>Rhodobacterales</taxon>
        <taxon>Roseobacteraceae</taxon>
        <taxon>Roseovarius</taxon>
    </lineage>
</organism>
<evidence type="ECO:0000313" key="4">
    <source>
        <dbReference type="Proteomes" id="UP000193224"/>
    </source>
</evidence>
<dbReference type="AlphaFoldDB" id="A0A1X7BST9"/>
<feature type="domain" description="TadE-like" evidence="2">
    <location>
        <begin position="18"/>
        <end position="60"/>
    </location>
</feature>
<proteinExistence type="predicted"/>
<keyword evidence="1" id="KW-1133">Transmembrane helix</keyword>
<name>A0A1X7BST9_9RHOB</name>
<dbReference type="Pfam" id="PF07811">
    <property type="entry name" value="TadE"/>
    <property type="match status" value="1"/>
</dbReference>
<dbReference type="RefSeq" id="WP_085800541.1">
    <property type="nucleotide sequence ID" value="NZ_FWXB01000008.1"/>
</dbReference>
<accession>A0A1X7BST9</accession>
<dbReference type="InterPro" id="IPR012495">
    <property type="entry name" value="TadE-like_dom"/>
</dbReference>
<dbReference type="Proteomes" id="UP000193224">
    <property type="component" value="Unassembled WGS sequence"/>
</dbReference>
<feature type="transmembrane region" description="Helical" evidence="1">
    <location>
        <begin position="21"/>
        <end position="43"/>
    </location>
</feature>
<keyword evidence="1" id="KW-0812">Transmembrane</keyword>
<keyword evidence="4" id="KW-1185">Reference proteome</keyword>
<evidence type="ECO:0000256" key="1">
    <source>
        <dbReference type="SAM" id="Phobius"/>
    </source>
</evidence>